<organism evidence="1 2">
    <name type="scientific">Bartonella quintana (strain Toulouse)</name>
    <name type="common">Rochalimaea quintana</name>
    <dbReference type="NCBI Taxonomy" id="283165"/>
    <lineage>
        <taxon>Bacteria</taxon>
        <taxon>Pseudomonadati</taxon>
        <taxon>Pseudomonadota</taxon>
        <taxon>Alphaproteobacteria</taxon>
        <taxon>Hyphomicrobiales</taxon>
        <taxon>Bartonellaceae</taxon>
        <taxon>Bartonella</taxon>
    </lineage>
</organism>
<dbReference type="KEGG" id="bqu:BQ06000"/>
<dbReference type="AlphaFoldDB" id="A0A0H3LU27"/>
<proteinExistence type="predicted"/>
<protein>
    <submittedName>
        <fullName evidence="1">Uncharacterized protein</fullName>
    </submittedName>
</protein>
<dbReference type="Proteomes" id="UP000000597">
    <property type="component" value="Chromosome"/>
</dbReference>
<name>A0A0H3LU27_BARQU</name>
<gene>
    <name evidence="1" type="ordered locus">BQ06000</name>
</gene>
<sequence>MTEHASLKVRVDEIFNFVNCHLAKEICSTKCYRVVFLDNHNFVMVYAKDKTVWGPNLLPRSTAKEF</sequence>
<dbReference type="HOGENOM" id="CLU_2822401_0_0_5"/>
<accession>A0A0H3LU27</accession>
<dbReference type="EMBL" id="BX897700">
    <property type="protein sequence ID" value="CAF26092.1"/>
    <property type="molecule type" value="Genomic_DNA"/>
</dbReference>
<evidence type="ECO:0000313" key="2">
    <source>
        <dbReference type="Proteomes" id="UP000000597"/>
    </source>
</evidence>
<evidence type="ECO:0000313" key="1">
    <source>
        <dbReference type="EMBL" id="CAF26092.1"/>
    </source>
</evidence>
<reference evidence="1 2" key="1">
    <citation type="journal article" date="2004" name="Proc. Natl. Acad. Sci. U.S.A.">
        <title>The louse-borne human pathogen Bartonella quintana is a genomic derivative of the zoonotic agent Bartonella henselae.</title>
        <authorList>
            <person name="Alsmark U.C.M."/>
            <person name="Frank A.C."/>
            <person name="Karlberg E.O."/>
            <person name="Legault B.-A."/>
            <person name="Ardell D.H."/>
            <person name="Canbaeck B."/>
            <person name="Eriksson A.-S."/>
            <person name="Naeslund A.K."/>
            <person name="Handley S.A."/>
            <person name="Huvet M."/>
            <person name="La Scola B."/>
            <person name="Holmberg M."/>
            <person name="Andersson S.G.E."/>
        </authorList>
    </citation>
    <scope>NUCLEOTIDE SEQUENCE [LARGE SCALE GENOMIC DNA]</scope>
    <source>
        <strain evidence="1 2">Toulouse</strain>
    </source>
</reference>